<keyword evidence="2 8" id="KW-0004">4Fe-4S</keyword>
<dbReference type="InterPro" id="IPR017896">
    <property type="entry name" value="4Fe4S_Fe-S-bd"/>
</dbReference>
<reference evidence="12 13" key="1">
    <citation type="journal article" date="2014" name="Int. J. Syst. Evol. Microbiol.">
        <title>Complete genome sequence of Corynebacterium casei LMG S-19264T (=DSM 44701T), isolated from a smear-ripened cheese.</title>
        <authorList>
            <consortium name="US DOE Joint Genome Institute (JGI-PGF)"/>
            <person name="Walter F."/>
            <person name="Albersmeier A."/>
            <person name="Kalinowski J."/>
            <person name="Ruckert C."/>
        </authorList>
    </citation>
    <scope>NUCLEOTIDE SEQUENCE [LARGE SCALE GENOMIC DNA]</scope>
    <source>
        <strain evidence="12 13">NBRC 110095</strain>
    </source>
</reference>
<dbReference type="EMBL" id="BSPD01000061">
    <property type="protein sequence ID" value="GLS26793.1"/>
    <property type="molecule type" value="Genomic_DNA"/>
</dbReference>
<evidence type="ECO:0000313" key="12">
    <source>
        <dbReference type="EMBL" id="GLS26793.1"/>
    </source>
</evidence>
<comment type="cofactor">
    <cofactor evidence="8">
        <name>[4Fe-4S] cluster</name>
        <dbReference type="ChEBI" id="CHEBI:49883"/>
    </cofactor>
    <text evidence="8">Binds 2 [4Fe-4S] clusters per subunit.</text>
</comment>
<dbReference type="SUPFAM" id="SSF46548">
    <property type="entry name" value="alpha-helical ferredoxin"/>
    <property type="match status" value="1"/>
</dbReference>
<dbReference type="GO" id="GO:0005886">
    <property type="term" value="C:plasma membrane"/>
    <property type="evidence" value="ECO:0007669"/>
    <property type="project" value="UniProtKB-SubCell"/>
</dbReference>
<keyword evidence="7 8" id="KW-0411">Iron-sulfur</keyword>
<protein>
    <recommendedName>
        <fullName evidence="8">Ion-translocating oxidoreductase complex subunit C</fullName>
        <ecNumber evidence="8">7.-.-.-</ecNumber>
    </recommendedName>
    <alternativeName>
        <fullName evidence="8">Rnf electron transport complex subunit C</fullName>
    </alternativeName>
</protein>
<dbReference type="Gene3D" id="3.40.50.11540">
    <property type="entry name" value="NADH-ubiquinone oxidoreductase 51kDa subunit"/>
    <property type="match status" value="1"/>
</dbReference>
<dbReference type="Pfam" id="PF13183">
    <property type="entry name" value="Fer4_8"/>
    <property type="match status" value="1"/>
</dbReference>
<dbReference type="Pfam" id="PF01512">
    <property type="entry name" value="Complex1_51K"/>
    <property type="match status" value="1"/>
</dbReference>
<feature type="region of interest" description="Disordered" evidence="10">
    <location>
        <begin position="705"/>
        <end position="724"/>
    </location>
</feature>
<feature type="binding site" evidence="8">
    <location>
        <position position="433"/>
    </location>
    <ligand>
        <name>[4Fe-4S] cluster</name>
        <dbReference type="ChEBI" id="CHEBI:49883"/>
        <label>2</label>
    </ligand>
</feature>
<feature type="binding site" evidence="8">
    <location>
        <position position="391"/>
    </location>
    <ligand>
        <name>[4Fe-4S] cluster</name>
        <dbReference type="ChEBI" id="CHEBI:49883"/>
        <label>1</label>
    </ligand>
</feature>
<evidence type="ECO:0000256" key="6">
    <source>
        <dbReference type="ARBA" id="ARBA00023004"/>
    </source>
</evidence>
<feature type="domain" description="4Fe-4S ferredoxin-type" evidence="11">
    <location>
        <begin position="379"/>
        <end position="408"/>
    </location>
</feature>
<dbReference type="InterPro" id="IPR010208">
    <property type="entry name" value="Ion_transpt_RnfC/RsxC"/>
</dbReference>
<evidence type="ECO:0000256" key="4">
    <source>
        <dbReference type="ARBA" id="ARBA00022737"/>
    </source>
</evidence>
<dbReference type="InterPro" id="IPR026902">
    <property type="entry name" value="RnfC_N"/>
</dbReference>
<feature type="binding site" evidence="8">
    <location>
        <position position="398"/>
    </location>
    <ligand>
        <name>[4Fe-4S] cluster</name>
        <dbReference type="ChEBI" id="CHEBI:49883"/>
        <label>2</label>
    </ligand>
</feature>
<feature type="binding site" evidence="8">
    <location>
        <position position="394"/>
    </location>
    <ligand>
        <name>[4Fe-4S] cluster</name>
        <dbReference type="ChEBI" id="CHEBI:49883"/>
        <label>1</label>
    </ligand>
</feature>
<dbReference type="InterPro" id="IPR011538">
    <property type="entry name" value="Nuo51_FMN-bd"/>
</dbReference>
<keyword evidence="13" id="KW-1185">Reference proteome</keyword>
<feature type="compositionally biased region" description="Basic and acidic residues" evidence="10">
    <location>
        <begin position="504"/>
        <end position="514"/>
    </location>
</feature>
<feature type="coiled-coil region" evidence="9">
    <location>
        <begin position="731"/>
        <end position="790"/>
    </location>
</feature>
<dbReference type="GO" id="GO:0051539">
    <property type="term" value="F:4 iron, 4 sulfur cluster binding"/>
    <property type="evidence" value="ECO:0007669"/>
    <property type="project" value="UniProtKB-KW"/>
</dbReference>
<evidence type="ECO:0000259" key="11">
    <source>
        <dbReference type="PROSITE" id="PS51379"/>
    </source>
</evidence>
<feature type="domain" description="4Fe-4S ferredoxin-type" evidence="11">
    <location>
        <begin position="417"/>
        <end position="447"/>
    </location>
</feature>
<comment type="caution">
    <text evidence="12">The sequence shown here is derived from an EMBL/GenBank/DDBJ whole genome shotgun (WGS) entry which is preliminary data.</text>
</comment>
<keyword evidence="9" id="KW-0175">Coiled coil</keyword>
<dbReference type="InterPro" id="IPR037225">
    <property type="entry name" value="Nuo51_FMN-bd_sf"/>
</dbReference>
<dbReference type="RefSeq" id="WP_232594945.1">
    <property type="nucleotide sequence ID" value="NZ_JAJQVM010000027.1"/>
</dbReference>
<dbReference type="PANTHER" id="PTHR43034:SF2">
    <property type="entry name" value="ION-TRANSLOCATING OXIDOREDUCTASE COMPLEX SUBUNIT C"/>
    <property type="match status" value="1"/>
</dbReference>
<evidence type="ECO:0000313" key="13">
    <source>
        <dbReference type="Proteomes" id="UP001156870"/>
    </source>
</evidence>
<dbReference type="SUPFAM" id="SSF142019">
    <property type="entry name" value="Nqo1 FMN-binding domain-like"/>
    <property type="match status" value="1"/>
</dbReference>
<comment type="similarity">
    <text evidence="8">Belongs to the 4Fe4S bacterial-type ferredoxin family. RnfC subfamily.</text>
</comment>
<sequence>MTAANLQAGNPQLIATDEERTLFTIPGGVHPPENKQQSLNSPIVAAPLPGKVILPLSQHIGAPSLPIVRVGDHVLTGQLIAEGDGYVSLPVHASVSGTIVAIEEHPLPHASGLSDLCIIIESDGKDASIPMQERPDYRNQSAKSLLDIIREAGIAGMGGAGFPAAVKLNPRAGCSIEHLIINGTECEPYITADDILMQERAQDIVAGVELLSKILGEPKDVVIGIEDNKPEAIATMRETVKNTPIQVAVFPTKYPSGGEKQLIQILTGKEVPSGELPSSIGVVVQNVATAYACYRAVRYGEPFISRITTVVGEALAEQRNVEVRLGTPLSDLLTFNRVNEKKLSRLIMGGPMMGFALHSAEVPVVKTTNCLIAPTKKEMPPSPPALACIRCGLCAEACPASLLPQQLYWYARSEDHEKLESHHLFDCIECGACSFVCPSNIPLVQYYRSAKGKIKQQEIEKEKADRSRQRFEFRQERIARAEAEKEAKRKARQQAALEAKQKLAEAKAAAEQHSEATQQANSDDAITNALAKTQTKTTDPKEQQAKLERAVQSAEGRLQKASARLVESQQHTPDKNDKFAAQVKQAEVRLTDAKKKLNDFLTSTNFSTNTSGTSSTQTQEAQNEADKDKERLRLEKAINSAMNSIEKTQARLAEADDEKREKFEKQLNAAQERLQKAETKLAEFMNQLETTAAQEKLQTLQPATVDAQPEPDTPMDAASAAIARAQAKASARASMSEEEKLKEQIDGLTKRLSKAEEKLAAAIEEGSDKQEALSLGVEKLKIKLQQAQQQLEDA</sequence>
<evidence type="ECO:0000256" key="1">
    <source>
        <dbReference type="ARBA" id="ARBA00022448"/>
    </source>
</evidence>
<comment type="subcellular location">
    <subcellularLocation>
        <location evidence="8">Cell inner membrane</location>
        <topology evidence="8">Peripheral membrane protein</topology>
    </subcellularLocation>
</comment>
<dbReference type="GO" id="GO:0022900">
    <property type="term" value="P:electron transport chain"/>
    <property type="evidence" value="ECO:0007669"/>
    <property type="project" value="UniProtKB-UniRule"/>
</dbReference>
<feature type="binding site" evidence="8">
    <location>
        <position position="437"/>
    </location>
    <ligand>
        <name>[4Fe-4S] cluster</name>
        <dbReference type="ChEBI" id="CHEBI:49883"/>
        <label>1</label>
    </ligand>
</feature>
<dbReference type="HAMAP" id="MF_00461">
    <property type="entry name" value="RsxC_RnfC"/>
    <property type="match status" value="1"/>
</dbReference>
<comment type="function">
    <text evidence="8">Part of a membrane-bound complex that couples electron transfer with translocation of ions across the membrane.</text>
</comment>
<feature type="compositionally biased region" description="Basic and acidic residues" evidence="10">
    <location>
        <begin position="538"/>
        <end position="549"/>
    </location>
</feature>
<feature type="binding site" evidence="8">
    <location>
        <position position="430"/>
    </location>
    <ligand>
        <name>[4Fe-4S] cluster</name>
        <dbReference type="ChEBI" id="CHEBI:49883"/>
        <label>2</label>
    </ligand>
</feature>
<dbReference type="Pfam" id="PF13375">
    <property type="entry name" value="RnfC_N"/>
    <property type="match status" value="1"/>
</dbReference>
<evidence type="ECO:0000256" key="10">
    <source>
        <dbReference type="SAM" id="MobiDB-lite"/>
    </source>
</evidence>
<keyword evidence="8" id="KW-1003">Cell membrane</keyword>
<keyword evidence="4 8" id="KW-0677">Repeat</keyword>
<keyword evidence="8" id="KW-1278">Translocase</keyword>
<organism evidence="12 13">
    <name type="scientific">Marinibactrum halimedae</name>
    <dbReference type="NCBI Taxonomy" id="1444977"/>
    <lineage>
        <taxon>Bacteria</taxon>
        <taxon>Pseudomonadati</taxon>
        <taxon>Pseudomonadota</taxon>
        <taxon>Gammaproteobacteria</taxon>
        <taxon>Cellvibrionales</taxon>
        <taxon>Cellvibrionaceae</taxon>
        <taxon>Marinibactrum</taxon>
    </lineage>
</organism>
<dbReference type="InterPro" id="IPR017900">
    <property type="entry name" value="4Fe4S_Fe_S_CS"/>
</dbReference>
<feature type="compositionally biased region" description="Low complexity" evidence="10">
    <location>
        <begin position="603"/>
        <end position="619"/>
    </location>
</feature>
<keyword evidence="3 8" id="KW-0479">Metal-binding</keyword>
<dbReference type="PROSITE" id="PS00198">
    <property type="entry name" value="4FE4S_FER_1"/>
    <property type="match status" value="1"/>
</dbReference>
<keyword evidence="6 8" id="KW-0408">Iron</keyword>
<evidence type="ECO:0000256" key="3">
    <source>
        <dbReference type="ARBA" id="ARBA00022723"/>
    </source>
</evidence>
<evidence type="ECO:0000256" key="2">
    <source>
        <dbReference type="ARBA" id="ARBA00022485"/>
    </source>
</evidence>
<dbReference type="EC" id="7.-.-.-" evidence="8"/>
<dbReference type="NCBIfam" id="NF003454">
    <property type="entry name" value="PRK05035.1"/>
    <property type="match status" value="1"/>
</dbReference>
<dbReference type="GO" id="GO:0046872">
    <property type="term" value="F:metal ion binding"/>
    <property type="evidence" value="ECO:0007669"/>
    <property type="project" value="UniProtKB-KW"/>
</dbReference>
<proteinExistence type="inferred from homology"/>
<feature type="binding site" evidence="8">
    <location>
        <position position="388"/>
    </location>
    <ligand>
        <name>[4Fe-4S] cluster</name>
        <dbReference type="ChEBI" id="CHEBI:49883"/>
        <label>1</label>
    </ligand>
</feature>
<comment type="subunit">
    <text evidence="8">The complex is composed of six subunits: RnfA, RnfB, RnfC, RnfD, RnfE and RnfG.</text>
</comment>
<dbReference type="GO" id="GO:0009055">
    <property type="term" value="F:electron transfer activity"/>
    <property type="evidence" value="ECO:0007669"/>
    <property type="project" value="InterPro"/>
</dbReference>
<feature type="region of interest" description="Disordered" evidence="10">
    <location>
        <begin position="504"/>
        <end position="580"/>
    </location>
</feature>
<dbReference type="Gene3D" id="3.30.70.20">
    <property type="match status" value="1"/>
</dbReference>
<evidence type="ECO:0000256" key="9">
    <source>
        <dbReference type="SAM" id="Coils"/>
    </source>
</evidence>
<feature type="binding site" evidence="8">
    <location>
        <position position="427"/>
    </location>
    <ligand>
        <name>[4Fe-4S] cluster</name>
        <dbReference type="ChEBI" id="CHEBI:49883"/>
        <label>2</label>
    </ligand>
</feature>
<feature type="compositionally biased region" description="Polar residues" evidence="10">
    <location>
        <begin position="515"/>
        <end position="537"/>
    </location>
</feature>
<keyword evidence="1 8" id="KW-0813">Transport</keyword>
<feature type="coiled-coil region" evidence="9">
    <location>
        <begin position="631"/>
        <end position="694"/>
    </location>
</feature>
<evidence type="ECO:0000256" key="7">
    <source>
        <dbReference type="ARBA" id="ARBA00023014"/>
    </source>
</evidence>
<dbReference type="PROSITE" id="PS51379">
    <property type="entry name" value="4FE4S_FER_2"/>
    <property type="match status" value="2"/>
</dbReference>
<feature type="region of interest" description="Disordered" evidence="10">
    <location>
        <begin position="603"/>
        <end position="628"/>
    </location>
</feature>
<dbReference type="NCBIfam" id="TIGR01945">
    <property type="entry name" value="rnfC"/>
    <property type="match status" value="1"/>
</dbReference>
<dbReference type="PANTHER" id="PTHR43034">
    <property type="entry name" value="ION-TRANSLOCATING OXIDOREDUCTASE COMPLEX SUBUNIT C"/>
    <property type="match status" value="1"/>
</dbReference>
<dbReference type="AlphaFoldDB" id="A0AA37WMX1"/>
<gene>
    <name evidence="8" type="primary">rnfC</name>
    <name evidence="12" type="ORF">GCM10007877_25120</name>
</gene>
<keyword evidence="8" id="KW-0472">Membrane</keyword>
<evidence type="ECO:0000256" key="8">
    <source>
        <dbReference type="HAMAP-Rule" id="MF_00461"/>
    </source>
</evidence>
<keyword evidence="5 8" id="KW-0249">Electron transport</keyword>
<dbReference type="Proteomes" id="UP001156870">
    <property type="component" value="Unassembled WGS sequence"/>
</dbReference>
<name>A0AA37WMX1_9GAMM</name>
<accession>A0AA37WMX1</accession>
<evidence type="ECO:0000256" key="5">
    <source>
        <dbReference type="ARBA" id="ARBA00022982"/>
    </source>
</evidence>
<keyword evidence="8" id="KW-0997">Cell inner membrane</keyword>